<protein>
    <recommendedName>
        <fullName evidence="4">Sulfotransferase</fullName>
    </recommendedName>
</protein>
<keyword evidence="1" id="KW-1133">Transmembrane helix</keyword>
<proteinExistence type="predicted"/>
<gene>
    <name evidence="2" type="ORF">TrCOL_g1348</name>
</gene>
<feature type="transmembrane region" description="Helical" evidence="1">
    <location>
        <begin position="12"/>
        <end position="32"/>
    </location>
</feature>
<keyword evidence="3" id="KW-1185">Reference proteome</keyword>
<dbReference type="Proteomes" id="UP001165065">
    <property type="component" value="Unassembled WGS sequence"/>
</dbReference>
<organism evidence="2 3">
    <name type="scientific">Triparma columacea</name>
    <dbReference type="NCBI Taxonomy" id="722753"/>
    <lineage>
        <taxon>Eukaryota</taxon>
        <taxon>Sar</taxon>
        <taxon>Stramenopiles</taxon>
        <taxon>Ochrophyta</taxon>
        <taxon>Bolidophyceae</taxon>
        <taxon>Parmales</taxon>
        <taxon>Triparmaceae</taxon>
        <taxon>Triparma</taxon>
    </lineage>
</organism>
<evidence type="ECO:0000256" key="1">
    <source>
        <dbReference type="SAM" id="Phobius"/>
    </source>
</evidence>
<name>A0A9W7L5P1_9STRA</name>
<dbReference type="Gene3D" id="3.40.50.300">
    <property type="entry name" value="P-loop containing nucleotide triphosphate hydrolases"/>
    <property type="match status" value="1"/>
</dbReference>
<sequence length="483" mass="54905">MGILASIWSGDLPLSVLLNTLHLLLIIFNVPLANNVSFHHVASIILYCFHLLLNLCGFIYLYSFYIHAVENVFNKCTPKMFSDNFFNSFYNFFLLVRPLEIMWRRSTASFRCLPDVLVIGEVRCGTTTMCDHISKLPGCHPPFCPWKHPELDRKETFYFAGHYHDMRPSMYSMCFPLVATRWFYTKVLRRPFFTFDGCAQYLTSPVAPHFLAASYKSSSLPPPALIACAREPVAQALSWWKYEQNAMSWGESMGLTKPNTALRTKEYFSKSIGRALEFSKSPLTEAAYLSAEGVVEGRSPEELEFMRTVPAWALTWPGGQLTGIGRNGRFSSNVARYERVFGRVFGEGEVGGEVFNRIRQQVAREAAERGRGESREGDTRVDRKRYVKLVTLGDIADGDSLRKILKHVARSIGNMTAKSSVATDMHIDFYVDNTMSRGGLKRNPGAPVDPSIDPTEEEVRIIKDHFVGERERLEKVTKQVIRW</sequence>
<evidence type="ECO:0008006" key="4">
    <source>
        <dbReference type="Google" id="ProtNLM"/>
    </source>
</evidence>
<dbReference type="EMBL" id="BRYA01000038">
    <property type="protein sequence ID" value="GMI34092.1"/>
    <property type="molecule type" value="Genomic_DNA"/>
</dbReference>
<accession>A0A9W7L5P1</accession>
<dbReference type="AlphaFoldDB" id="A0A9W7L5P1"/>
<dbReference type="OrthoDB" id="196180at2759"/>
<dbReference type="InterPro" id="IPR027417">
    <property type="entry name" value="P-loop_NTPase"/>
</dbReference>
<evidence type="ECO:0000313" key="2">
    <source>
        <dbReference type="EMBL" id="GMI34092.1"/>
    </source>
</evidence>
<comment type="caution">
    <text evidence="2">The sequence shown here is derived from an EMBL/GenBank/DDBJ whole genome shotgun (WGS) entry which is preliminary data.</text>
</comment>
<feature type="transmembrane region" description="Helical" evidence="1">
    <location>
        <begin position="44"/>
        <end position="65"/>
    </location>
</feature>
<keyword evidence="1" id="KW-0812">Transmembrane</keyword>
<reference evidence="3" key="1">
    <citation type="journal article" date="2023" name="Commun. Biol.">
        <title>Genome analysis of Parmales, the sister group of diatoms, reveals the evolutionary specialization of diatoms from phago-mixotrophs to photoautotrophs.</title>
        <authorList>
            <person name="Ban H."/>
            <person name="Sato S."/>
            <person name="Yoshikawa S."/>
            <person name="Yamada K."/>
            <person name="Nakamura Y."/>
            <person name="Ichinomiya M."/>
            <person name="Sato N."/>
            <person name="Blanc-Mathieu R."/>
            <person name="Endo H."/>
            <person name="Kuwata A."/>
            <person name="Ogata H."/>
        </authorList>
    </citation>
    <scope>NUCLEOTIDE SEQUENCE [LARGE SCALE GENOMIC DNA]</scope>
</reference>
<keyword evidence="1" id="KW-0472">Membrane</keyword>
<dbReference type="SUPFAM" id="SSF52540">
    <property type="entry name" value="P-loop containing nucleoside triphosphate hydrolases"/>
    <property type="match status" value="1"/>
</dbReference>
<evidence type="ECO:0000313" key="3">
    <source>
        <dbReference type="Proteomes" id="UP001165065"/>
    </source>
</evidence>